<dbReference type="InterPro" id="IPR040274">
    <property type="entry name" value="CLE27/CLE43"/>
</dbReference>
<dbReference type="AlphaFoldDB" id="A0AAV6NPY9"/>
<keyword evidence="4" id="KW-1185">Reference proteome</keyword>
<gene>
    <name evidence="3" type="primary">CLE43</name>
    <name evidence="3" type="ORF">SDJN03_06521</name>
</gene>
<dbReference type="Proteomes" id="UP000685013">
    <property type="component" value="Chromosome 4"/>
</dbReference>
<dbReference type="PANTHER" id="PTHR37184">
    <property type="entry name" value="CLAVATA3/ESR (CLE)-RELATED PROTEIN 27"/>
    <property type="match status" value="1"/>
</dbReference>
<reference evidence="3 4" key="1">
    <citation type="journal article" date="2021" name="Hortic Res">
        <title>The domestication of Cucurbita argyrosperma as revealed by the genome of its wild relative.</title>
        <authorList>
            <person name="Barrera-Redondo J."/>
            <person name="Sanchez-de la Vega G."/>
            <person name="Aguirre-Liguori J.A."/>
            <person name="Castellanos-Morales G."/>
            <person name="Gutierrez-Guerrero Y.T."/>
            <person name="Aguirre-Dugua X."/>
            <person name="Aguirre-Planter E."/>
            <person name="Tenaillon M.I."/>
            <person name="Lira-Saade R."/>
            <person name="Eguiarte L.E."/>
        </authorList>
    </citation>
    <scope>NUCLEOTIDE SEQUENCE [LARGE SCALE GENOMIC DNA]</scope>
    <source>
        <strain evidence="3">JBR-2021</strain>
    </source>
</reference>
<accession>A0AAV6NPY9</accession>
<evidence type="ECO:0000313" key="4">
    <source>
        <dbReference type="Proteomes" id="UP000685013"/>
    </source>
</evidence>
<dbReference type="EMBL" id="JAGKQH010000004">
    <property type="protein sequence ID" value="KAG6601288.1"/>
    <property type="molecule type" value="Genomic_DNA"/>
</dbReference>
<comment type="caution">
    <text evidence="3">The sequence shown here is derived from an EMBL/GenBank/DDBJ whole genome shotgun (WGS) entry which is preliminary data.</text>
</comment>
<keyword evidence="2" id="KW-0812">Transmembrane</keyword>
<feature type="region of interest" description="Disordered" evidence="1">
    <location>
        <begin position="94"/>
        <end position="114"/>
    </location>
</feature>
<evidence type="ECO:0000256" key="2">
    <source>
        <dbReference type="SAM" id="Phobius"/>
    </source>
</evidence>
<protein>
    <submittedName>
        <fullName evidence="3">CLAVATA3/ESR (CLE)-related protein 43</fullName>
    </submittedName>
</protein>
<proteinExistence type="predicted"/>
<organism evidence="3 4">
    <name type="scientific">Cucurbita argyrosperma subsp. sororia</name>
    <dbReference type="NCBI Taxonomy" id="37648"/>
    <lineage>
        <taxon>Eukaryota</taxon>
        <taxon>Viridiplantae</taxon>
        <taxon>Streptophyta</taxon>
        <taxon>Embryophyta</taxon>
        <taxon>Tracheophyta</taxon>
        <taxon>Spermatophyta</taxon>
        <taxon>Magnoliopsida</taxon>
        <taxon>eudicotyledons</taxon>
        <taxon>Gunneridae</taxon>
        <taxon>Pentapetalae</taxon>
        <taxon>rosids</taxon>
        <taxon>fabids</taxon>
        <taxon>Cucurbitales</taxon>
        <taxon>Cucurbitaceae</taxon>
        <taxon>Cucurbiteae</taxon>
        <taxon>Cucurbita</taxon>
    </lineage>
</organism>
<keyword evidence="2" id="KW-0472">Membrane</keyword>
<dbReference type="PANTHER" id="PTHR37184:SF2">
    <property type="entry name" value="CLAVATA3_ESR (CLE)-RELATED PROTEIN 43"/>
    <property type="match status" value="1"/>
</dbReference>
<evidence type="ECO:0000256" key="1">
    <source>
        <dbReference type="SAM" id="MobiDB-lite"/>
    </source>
</evidence>
<feature type="non-terminal residue" evidence="3">
    <location>
        <position position="1"/>
    </location>
</feature>
<feature type="compositionally biased region" description="Basic and acidic residues" evidence="1">
    <location>
        <begin position="94"/>
        <end position="103"/>
    </location>
</feature>
<evidence type="ECO:0000313" key="3">
    <source>
        <dbReference type="EMBL" id="KAG6601288.1"/>
    </source>
</evidence>
<feature type="transmembrane region" description="Helical" evidence="2">
    <location>
        <begin position="21"/>
        <end position="39"/>
    </location>
</feature>
<name>A0AAV6NPY9_9ROSI</name>
<sequence>MSGYSSRRRAAMCTRRIATSSSSSFALLIFILWVSQIWVCSHCQARASRIFPPPPPHTADTTLTGDQKYNANANAERELLRKYFKGKAFDRHRRDEGFEDSKRRIPSCPDPLHN</sequence>
<keyword evidence="2" id="KW-1133">Transmembrane helix</keyword>